<dbReference type="Proteomes" id="UP000035368">
    <property type="component" value="Chromosome"/>
</dbReference>
<reference evidence="1 2" key="1">
    <citation type="submission" date="2015-05" db="EMBL/GenBank/DDBJ databases">
        <title>Complete genome sequence of Corynebacterium epidermidicanis DSM 45586, isolated from the skin of a dog suffering from pruritus.</title>
        <authorList>
            <person name="Ruckert C."/>
            <person name="Albersmeier A."/>
            <person name="Winkler A."/>
            <person name="Tauch A."/>
        </authorList>
    </citation>
    <scope>NUCLEOTIDE SEQUENCE [LARGE SCALE GENOMIC DNA]</scope>
    <source>
        <strain evidence="1 2">DSM 45586</strain>
    </source>
</reference>
<sequence>MPQQPEVQPLEKGRPGSPEEIAGITAMLRKPEQQTTMRGYMNTVVDSMCQELIDSNGGREAFNFNDFPDFRLQDMPEYEATRTTVTGVDGVKVDGADASAQVTTAKTNGEASTVTMRFRNEGGAWKMCG</sequence>
<evidence type="ECO:0000313" key="1">
    <source>
        <dbReference type="EMBL" id="AKK03481.1"/>
    </source>
</evidence>
<dbReference type="STRING" id="1050174.CEPID_08155"/>
<evidence type="ECO:0000313" key="2">
    <source>
        <dbReference type="Proteomes" id="UP000035368"/>
    </source>
</evidence>
<dbReference type="PATRIC" id="fig|1050174.4.peg.1642"/>
<protein>
    <submittedName>
        <fullName evidence="1">Uncharacterized protein</fullName>
    </submittedName>
</protein>
<dbReference type="EMBL" id="CP011541">
    <property type="protein sequence ID" value="AKK03481.1"/>
    <property type="molecule type" value="Genomic_DNA"/>
</dbReference>
<dbReference type="KEGG" id="cei:CEPID_08155"/>
<proteinExistence type="predicted"/>
<organism evidence="1 2">
    <name type="scientific">Corynebacterium epidermidicanis</name>
    <dbReference type="NCBI Taxonomy" id="1050174"/>
    <lineage>
        <taxon>Bacteria</taxon>
        <taxon>Bacillati</taxon>
        <taxon>Actinomycetota</taxon>
        <taxon>Actinomycetes</taxon>
        <taxon>Mycobacteriales</taxon>
        <taxon>Corynebacteriaceae</taxon>
        <taxon>Corynebacterium</taxon>
    </lineage>
</organism>
<accession>A0A0G3GQK6</accession>
<name>A0A0G3GQK6_9CORY</name>
<gene>
    <name evidence="1" type="ORF">CEPID_08155</name>
</gene>
<dbReference type="AlphaFoldDB" id="A0A0G3GQK6"/>
<keyword evidence="2" id="KW-1185">Reference proteome</keyword>